<proteinExistence type="predicted"/>
<feature type="compositionally biased region" description="Gly residues" evidence="1">
    <location>
        <begin position="56"/>
        <end position="67"/>
    </location>
</feature>
<feature type="region of interest" description="Disordered" evidence="1">
    <location>
        <begin position="197"/>
        <end position="240"/>
    </location>
</feature>
<accession>A0A0G4FHP5</accession>
<feature type="compositionally biased region" description="Pro residues" evidence="1">
    <location>
        <begin position="20"/>
        <end position="30"/>
    </location>
</feature>
<evidence type="ECO:0000313" key="2">
    <source>
        <dbReference type="EMBL" id="CEM13041.1"/>
    </source>
</evidence>
<feature type="region of interest" description="Disordered" evidence="1">
    <location>
        <begin position="309"/>
        <end position="334"/>
    </location>
</feature>
<gene>
    <name evidence="2" type="ORF">Vbra_9197</name>
</gene>
<keyword evidence="3" id="KW-1185">Reference proteome</keyword>
<dbReference type="VEuPathDB" id="CryptoDB:Vbra_9197"/>
<evidence type="ECO:0000256" key="1">
    <source>
        <dbReference type="SAM" id="MobiDB-lite"/>
    </source>
</evidence>
<dbReference type="AlphaFoldDB" id="A0A0G4FHP5"/>
<dbReference type="EMBL" id="CDMY01000442">
    <property type="protein sequence ID" value="CEM13041.1"/>
    <property type="molecule type" value="Genomic_DNA"/>
</dbReference>
<organism evidence="2 3">
    <name type="scientific">Vitrella brassicaformis (strain CCMP3155)</name>
    <dbReference type="NCBI Taxonomy" id="1169540"/>
    <lineage>
        <taxon>Eukaryota</taxon>
        <taxon>Sar</taxon>
        <taxon>Alveolata</taxon>
        <taxon>Colpodellida</taxon>
        <taxon>Vitrellaceae</taxon>
        <taxon>Vitrella</taxon>
    </lineage>
</organism>
<evidence type="ECO:0000313" key="3">
    <source>
        <dbReference type="Proteomes" id="UP000041254"/>
    </source>
</evidence>
<reference evidence="2 3" key="1">
    <citation type="submission" date="2014-11" db="EMBL/GenBank/DDBJ databases">
        <authorList>
            <person name="Zhu J."/>
            <person name="Qi W."/>
            <person name="Song R."/>
        </authorList>
    </citation>
    <scope>NUCLEOTIDE SEQUENCE [LARGE SCALE GENOMIC DNA]</scope>
</reference>
<dbReference type="InParanoid" id="A0A0G4FHP5"/>
<feature type="region of interest" description="Disordered" evidence="1">
    <location>
        <begin position="1"/>
        <end position="88"/>
    </location>
</feature>
<protein>
    <submittedName>
        <fullName evidence="2">Uncharacterized protein</fullName>
    </submittedName>
</protein>
<name>A0A0G4FHP5_VITBC</name>
<sequence length="334" mass="34175">MSYPLTHAHHPSNQQQQPAYPHPQPQPHPYPTSEMAGPGGGFAGYPGTAMDMRGAPPGGVTGGGGQGQPLNHYPAGSPPPNATATAAMPGGPPAVVMYPPTAAIQMGGHGQPGGPPTSATIPAHLLNQVQQMQHMQLLHQAIAASAAAAGMPLPPNANMLQAASVLQQQQMMEQMGIPQPPATGGATSAAVLPPPAEYTSLREGRRPVVKQQATKRDSSDRGVGPGETMPNGNGSMCNGEGDSGLLSVVLDGLMAQIAKEPVDKPDIRWPSEGDHPDAFPVRNIFGEIPEGVLGTYLGTIQGFPITTTGMPPPHQLPQGGVAPPPHGHHGGPNA</sequence>
<dbReference type="Proteomes" id="UP000041254">
    <property type="component" value="Unassembled WGS sequence"/>
</dbReference>